<gene>
    <name evidence="6" type="ordered locus">Cyan7425_2629</name>
</gene>
<dbReference type="GO" id="GO:0003723">
    <property type="term" value="F:RNA binding"/>
    <property type="evidence" value="ECO:0007669"/>
    <property type="project" value="InterPro"/>
</dbReference>
<organism evidence="6">
    <name type="scientific">Cyanothece sp. (strain PCC 7425 / ATCC 29141)</name>
    <dbReference type="NCBI Taxonomy" id="395961"/>
    <lineage>
        <taxon>Bacteria</taxon>
        <taxon>Bacillati</taxon>
        <taxon>Cyanobacteriota</taxon>
        <taxon>Cyanophyceae</taxon>
        <taxon>Gomontiellales</taxon>
        <taxon>Cyanothecaceae</taxon>
        <taxon>Cyanothece</taxon>
    </lineage>
</organism>
<feature type="compositionally biased region" description="Low complexity" evidence="4">
    <location>
        <begin position="12"/>
        <end position="22"/>
    </location>
</feature>
<dbReference type="KEGG" id="cyn:Cyan7425_2629"/>
<dbReference type="GO" id="GO:0008173">
    <property type="term" value="F:RNA methyltransferase activity"/>
    <property type="evidence" value="ECO:0007669"/>
    <property type="project" value="InterPro"/>
</dbReference>
<dbReference type="InterPro" id="IPR001537">
    <property type="entry name" value="SpoU_MeTrfase"/>
</dbReference>
<feature type="compositionally biased region" description="Low complexity" evidence="4">
    <location>
        <begin position="30"/>
        <end position="43"/>
    </location>
</feature>
<dbReference type="GO" id="GO:0006396">
    <property type="term" value="P:RNA processing"/>
    <property type="evidence" value="ECO:0007669"/>
    <property type="project" value="InterPro"/>
</dbReference>
<dbReference type="GO" id="GO:0005829">
    <property type="term" value="C:cytosol"/>
    <property type="evidence" value="ECO:0007669"/>
    <property type="project" value="TreeGrafter"/>
</dbReference>
<dbReference type="Gene3D" id="3.30.1330.30">
    <property type="match status" value="1"/>
</dbReference>
<dbReference type="SMART" id="SM00967">
    <property type="entry name" value="SpoU_sub_bind"/>
    <property type="match status" value="1"/>
</dbReference>
<dbReference type="PANTHER" id="PTHR46429:SF1">
    <property type="entry name" value="23S RRNA (GUANOSINE-2'-O-)-METHYLTRANSFERASE RLMB"/>
    <property type="match status" value="1"/>
</dbReference>
<dbReference type="InterPro" id="IPR004441">
    <property type="entry name" value="rRNA_MeTrfase_TrmH"/>
</dbReference>
<dbReference type="GO" id="GO:0032259">
    <property type="term" value="P:methylation"/>
    <property type="evidence" value="ECO:0007669"/>
    <property type="project" value="UniProtKB-KW"/>
</dbReference>
<dbReference type="SUPFAM" id="SSF75217">
    <property type="entry name" value="alpha/beta knot"/>
    <property type="match status" value="1"/>
</dbReference>
<accession>B8HJN1</accession>
<dbReference type="Gene3D" id="3.40.1280.10">
    <property type="match status" value="1"/>
</dbReference>
<evidence type="ECO:0000256" key="1">
    <source>
        <dbReference type="ARBA" id="ARBA00007228"/>
    </source>
</evidence>
<sequence>MANHKPQKRMGSPKSKPFQPKSSKSKSPKPKLSQSELPKLKSSGQSSDPNSSRPKPQRKLSAQRTQRSAKVFSGAAGNEGYKGKKVIEVSGTGRGEQNQTPGYRGGDRPAPGAPSHFTKESTDGDSDLIYGRHTLLAALESERQLNRIWVVNQLRYDPRFHSLLLQAKAAGVVIDEVDYLRLDQITAHAKHQGIAAQVAPYSYLELDTLLENIQGLDHPVLLAADGITDPHNLGAIIRTAEALGAQGLVVPQRRAVGITSTVAKVAAGALEHFAVARVVNLNQALEQLKAAGFWIYGMAATAAKPIYSVEFSGPVVLVVGAEGTGLSLLAQRYCDQLVSIPLLGKTPSLNASVATGMALYEIFRQRSSTSVRQPLPQHSFHETSLNL</sequence>
<evidence type="ECO:0000256" key="3">
    <source>
        <dbReference type="ARBA" id="ARBA00022679"/>
    </source>
</evidence>
<dbReference type="CDD" id="cd18103">
    <property type="entry name" value="SpoU-like_RlmB"/>
    <property type="match status" value="1"/>
</dbReference>
<dbReference type="FunFam" id="3.40.1280.10:FF:000008">
    <property type="entry name" value="Group 3 RNA methyltransferase TrmH"/>
    <property type="match status" value="1"/>
</dbReference>
<dbReference type="Pfam" id="PF00588">
    <property type="entry name" value="SpoU_methylase"/>
    <property type="match status" value="1"/>
</dbReference>
<dbReference type="HOGENOM" id="CLU_021322_0_0_3"/>
<name>B8HJN1_CYAP4</name>
<feature type="region of interest" description="Disordered" evidence="4">
    <location>
        <begin position="1"/>
        <end position="125"/>
    </location>
</feature>
<evidence type="ECO:0000256" key="4">
    <source>
        <dbReference type="SAM" id="MobiDB-lite"/>
    </source>
</evidence>
<dbReference type="AlphaFoldDB" id="B8HJN1"/>
<dbReference type="SUPFAM" id="SSF55315">
    <property type="entry name" value="L30e-like"/>
    <property type="match status" value="1"/>
</dbReference>
<comment type="similarity">
    <text evidence="1">Belongs to the class IV-like SAM-binding methyltransferase superfamily. RNA methyltransferase TrmH family.</text>
</comment>
<feature type="domain" description="RNA 2-O ribose methyltransferase substrate binding" evidence="5">
    <location>
        <begin position="128"/>
        <end position="204"/>
    </location>
</feature>
<dbReference type="EMBL" id="CP001344">
    <property type="protein sequence ID" value="ACL44984.1"/>
    <property type="molecule type" value="Genomic_DNA"/>
</dbReference>
<keyword evidence="2 6" id="KW-0489">Methyltransferase</keyword>
<evidence type="ECO:0000256" key="2">
    <source>
        <dbReference type="ARBA" id="ARBA00022603"/>
    </source>
</evidence>
<evidence type="ECO:0000313" key="6">
    <source>
        <dbReference type="EMBL" id="ACL44984.1"/>
    </source>
</evidence>
<dbReference type="Pfam" id="PF08032">
    <property type="entry name" value="SpoU_sub_bind"/>
    <property type="match status" value="1"/>
</dbReference>
<dbReference type="InterPro" id="IPR029064">
    <property type="entry name" value="Ribosomal_eL30-like_sf"/>
</dbReference>
<proteinExistence type="inferred from homology"/>
<dbReference type="InterPro" id="IPR013123">
    <property type="entry name" value="SpoU_subst-bd"/>
</dbReference>
<feature type="compositionally biased region" description="Polar residues" evidence="4">
    <location>
        <begin position="44"/>
        <end position="68"/>
    </location>
</feature>
<reference evidence="6" key="1">
    <citation type="submission" date="2009-01" db="EMBL/GenBank/DDBJ databases">
        <title>Complete sequence of chromosome Cyanothece sp. PCC 7425.</title>
        <authorList>
            <consortium name="US DOE Joint Genome Institute"/>
            <person name="Lucas S."/>
            <person name="Copeland A."/>
            <person name="Lapidus A."/>
            <person name="Glavina del Rio T."/>
            <person name="Dalin E."/>
            <person name="Tice H."/>
            <person name="Bruce D."/>
            <person name="Goodwin L."/>
            <person name="Pitluck S."/>
            <person name="Sims D."/>
            <person name="Meineke L."/>
            <person name="Brettin T."/>
            <person name="Detter J.C."/>
            <person name="Han C."/>
            <person name="Larimer F."/>
            <person name="Land M."/>
            <person name="Hauser L."/>
            <person name="Kyrpides N."/>
            <person name="Ovchinnikova G."/>
            <person name="Liberton M."/>
            <person name="Stoeckel J."/>
            <person name="Banerjee A."/>
            <person name="Singh A."/>
            <person name="Page L."/>
            <person name="Sato H."/>
            <person name="Zhao L."/>
            <person name="Sherman L."/>
            <person name="Pakrasi H."/>
            <person name="Richardson P."/>
        </authorList>
    </citation>
    <scope>NUCLEOTIDE SEQUENCE</scope>
    <source>
        <strain evidence="6">PCC 7425</strain>
    </source>
</reference>
<dbReference type="PANTHER" id="PTHR46429">
    <property type="entry name" value="23S RRNA (GUANOSINE-2'-O-)-METHYLTRANSFERASE RLMB"/>
    <property type="match status" value="1"/>
</dbReference>
<protein>
    <submittedName>
        <fullName evidence="6">RNA methyltransferase, TrmH family, group 3</fullName>
    </submittedName>
</protein>
<evidence type="ECO:0000259" key="5">
    <source>
        <dbReference type="SMART" id="SM00967"/>
    </source>
</evidence>
<keyword evidence="3 6" id="KW-0808">Transferase</keyword>
<dbReference type="InterPro" id="IPR029028">
    <property type="entry name" value="Alpha/beta_knot_MTases"/>
</dbReference>
<dbReference type="NCBIfam" id="TIGR00186">
    <property type="entry name" value="rRNA_methyl_3"/>
    <property type="match status" value="1"/>
</dbReference>
<dbReference type="eggNOG" id="COG0566">
    <property type="taxonomic scope" value="Bacteria"/>
</dbReference>
<dbReference type="STRING" id="395961.Cyan7425_2629"/>
<dbReference type="InterPro" id="IPR029026">
    <property type="entry name" value="tRNA_m1G_MTases_N"/>
</dbReference>